<evidence type="ECO:0000313" key="1">
    <source>
        <dbReference type="EMBL" id="KAG5478195.1"/>
    </source>
</evidence>
<sequence length="750" mass="82615">MWKRTLSEIGDRAGKKAVLPALNTLPKTVAAALSISPARSGNSLDPLFSPEADKLCNSRNDYLTQLQSSTLYSSLSTSTPPVRTSDEIDTLLRSAQALPFLFAQEAFCALIKAGEVQNALQLTASWEYQRPKRLRLVRKKVRRELLGTIRALEEVKDASTIKALIDLLSASLKEQQLAHRFALQAVSLTHSDACPSVIQYKLFVPLGLTATAYILVCTAEAACRLSDRDGMSLLEKLMILDKCADASITTAGAARLPYRLYRLLEVWTAERALDEKIAEKLCPDLPLKLIHPSHYTALDILSLTAKEARYIQKSWVSRSLFRHNSGNKGEVSKWSCVMGRVLPSSTTLQAVEANCLLVSLVCGHGKPDIARNGRSLNTARKDVLRLLHHSQPSVRREAALSLMKKRRLFAALKISPCATACVYLQSFYSKNVVDPALCKLCTALLFRLCRAGQHIDAAQMIWNHLSVECPATAALFKKNAIAVNFAVVAVSRAMREACANKYAKHWMGYRSLALLRTAASASHSVTVMHCAPVCARALECGVPFAAVNEALSHVFRGDAGQKAWAVDLVRLCSGAELIPTKVKVNRCGLSIDIASDLAQMCRVQGNQDGNVVLQAPSRSRQLALWTTVTEPHSNPRLNALMAAVFLSRTARDSILECTWCRQQPKSSRAVSQKEHEKQMSLSDIWNWEVAAGIASNCCNDDNFMSFVECLKRRKPLEVSRTGNIVDNLAALLCSEQDTYYPPFVVSQGQY</sequence>
<comment type="caution">
    <text evidence="1">The sequence shown here is derived from an EMBL/GenBank/DDBJ whole genome shotgun (WGS) entry which is preliminary data.</text>
</comment>
<dbReference type="AlphaFoldDB" id="A0A836HJX1"/>
<dbReference type="OrthoDB" id="252468at2759"/>
<gene>
    <name evidence="1" type="ORF">CUR178_04909</name>
</gene>
<evidence type="ECO:0000313" key="2">
    <source>
        <dbReference type="Proteomes" id="UP000674179"/>
    </source>
</evidence>
<dbReference type="EMBL" id="JAFHKP010000024">
    <property type="protein sequence ID" value="KAG5478195.1"/>
    <property type="molecule type" value="Genomic_DNA"/>
</dbReference>
<dbReference type="KEGG" id="lenr:94172115"/>
<keyword evidence="2" id="KW-1185">Reference proteome</keyword>
<protein>
    <submittedName>
        <fullName evidence="1">Uncharacterized protein</fullName>
    </submittedName>
</protein>
<organism evidence="1 2">
    <name type="scientific">Leishmania enriettii</name>
    <dbReference type="NCBI Taxonomy" id="5663"/>
    <lineage>
        <taxon>Eukaryota</taxon>
        <taxon>Discoba</taxon>
        <taxon>Euglenozoa</taxon>
        <taxon>Kinetoplastea</taxon>
        <taxon>Metakinetoplastina</taxon>
        <taxon>Trypanosomatida</taxon>
        <taxon>Trypanosomatidae</taxon>
        <taxon>Leishmaniinae</taxon>
        <taxon>Leishmania</taxon>
    </lineage>
</organism>
<name>A0A836HJX1_LEIEN</name>
<accession>A0A836HJX1</accession>
<reference evidence="1 2" key="1">
    <citation type="submission" date="2021-02" db="EMBL/GenBank/DDBJ databases">
        <title>Leishmania (Mundinia) enrietti genome sequencing and assembly.</title>
        <authorList>
            <person name="Almutairi H."/>
            <person name="Gatherer D."/>
        </authorList>
    </citation>
    <scope>NUCLEOTIDE SEQUENCE [LARGE SCALE GENOMIC DNA]</scope>
    <source>
        <strain evidence="1">CUR178</strain>
    </source>
</reference>
<dbReference type="Proteomes" id="UP000674179">
    <property type="component" value="Chromosome 24"/>
</dbReference>
<proteinExistence type="predicted"/>
<dbReference type="GeneID" id="94172115"/>
<dbReference type="RefSeq" id="XP_067692660.1">
    <property type="nucleotide sequence ID" value="XM_067836605.1"/>
</dbReference>